<comment type="caution">
    <text evidence="1">The sequence shown here is derived from an EMBL/GenBank/DDBJ whole genome shotgun (WGS) entry which is preliminary data.</text>
</comment>
<dbReference type="EMBL" id="JXTI01000060">
    <property type="protein sequence ID" value="KWX13694.1"/>
    <property type="molecule type" value="Genomic_DNA"/>
</dbReference>
<organism evidence="1 2">
    <name type="scientific">Giardia duodenalis assemblage B</name>
    <dbReference type="NCBI Taxonomy" id="1394984"/>
    <lineage>
        <taxon>Eukaryota</taxon>
        <taxon>Metamonada</taxon>
        <taxon>Diplomonadida</taxon>
        <taxon>Hexamitidae</taxon>
        <taxon>Giardiinae</taxon>
        <taxon>Giardia</taxon>
    </lineage>
</organism>
<gene>
    <name evidence="1" type="ORF">QR46_2328</name>
</gene>
<dbReference type="Proteomes" id="UP000070089">
    <property type="component" value="Unassembled WGS sequence"/>
</dbReference>
<name>A0A132NUE7_GIAIN</name>
<protein>
    <submittedName>
        <fullName evidence="1">Uncharacterized protein</fullName>
    </submittedName>
</protein>
<dbReference type="VEuPathDB" id="GiardiaDB:QR46_2328"/>
<proteinExistence type="predicted"/>
<dbReference type="AlphaFoldDB" id="A0A132NUE7"/>
<reference evidence="1 2" key="1">
    <citation type="journal article" date="2015" name="Mol. Biochem. Parasitol.">
        <title>Identification of polymorphic genes for use in assemblage B genotyping assays through comparative genomics of multiple assemblage B Giardia duodenalis isolates.</title>
        <authorList>
            <person name="Wielinga C."/>
            <person name="Thompson R.C."/>
            <person name="Monis P."/>
            <person name="Ryan U."/>
        </authorList>
    </citation>
    <scope>NUCLEOTIDE SEQUENCE [LARGE SCALE GENOMIC DNA]</scope>
    <source>
        <strain evidence="1 2">BAH15c1</strain>
    </source>
</reference>
<evidence type="ECO:0000313" key="1">
    <source>
        <dbReference type="EMBL" id="KWX13694.1"/>
    </source>
</evidence>
<dbReference type="PANTHER" id="PTHR33504:SF2">
    <property type="entry name" value="PROTEIN MFI"/>
    <property type="match status" value="1"/>
</dbReference>
<evidence type="ECO:0000313" key="2">
    <source>
        <dbReference type="Proteomes" id="UP000070089"/>
    </source>
</evidence>
<dbReference type="PANTHER" id="PTHR33504">
    <property type="entry name" value="NADH DEHYDROGENASE (UBIQUINONE) 1 BETA SUBCOMPLEX, 4"/>
    <property type="match status" value="1"/>
</dbReference>
<accession>A0A132NUE7</accession>
<dbReference type="OrthoDB" id="10253073at2759"/>
<sequence>MSLFLTVSRKAPSNITIRRDVLAVPLSNFGCNPCESVIRNKMIFRNTFSTEEDHTSSNYWSIRNCSLLRRYYLSHPSRSSVLRFLSAIITIQRTWKMFLKNRHQAYLPLNSTVIEPKTKTVADSRQARISLIAKFIAQFEARERVTVISLNKDARAQEFSLFCATCIQRAFRLSRARIYRAFHVYPIYKTAATCILFHSRRGMGHRTGPARWAARVIQNRYRESVYRRVFLHLQAHITEITKQTNSSPMQLLRNIDPAGARSLEALSEDFVIRFRLGAPDNTPWPPRLYWKVFLKNQYVCDVSVTAPRNYSVEQETGVVDKRLWYHRITNNPWRLIDPSVVDSIVQSSAAVIRPVFHSRGELEKLRRTKRLAWMKEMRKLSVLRDLGLDDLEKLASSALQRDPSLRNACSILLDDTPTSLDKSLLSTQSGLTSGDCDSVDDLLRWSETLDYDKYSEDWLTTGVTTTQREMTDSSLSGNPRLPIQGIPGHSLGAPLRYSASVLNGVIQRGRQE</sequence>